<protein>
    <submittedName>
        <fullName evidence="2">13840_t:CDS:1</fullName>
    </submittedName>
</protein>
<dbReference type="Proteomes" id="UP000789342">
    <property type="component" value="Unassembled WGS sequence"/>
</dbReference>
<feature type="compositionally biased region" description="Basic and acidic residues" evidence="1">
    <location>
        <begin position="1"/>
        <end position="13"/>
    </location>
</feature>
<feature type="region of interest" description="Disordered" evidence="1">
    <location>
        <begin position="1"/>
        <end position="30"/>
    </location>
</feature>
<feature type="compositionally biased region" description="Basic residues" evidence="1">
    <location>
        <begin position="20"/>
        <end position="30"/>
    </location>
</feature>
<sequence>MGIDRSLLKEKQSEANPYKKQYKKMKKNKSLHSLQSKLRKQQKHNLMFEISKISTYQSFRGRNMERVENTKKKMIFSNISQNGQRKNRKSSCGTGFAFSINQKASESEVSTEIRNIIEKIVFNTLLPFSFLQVKTENEKEKVRKGITIIMDQVEKEKQLPPCLEPPVERNARFHGINQEITEKLLSYILRLDCLKQIKMV</sequence>
<dbReference type="AlphaFoldDB" id="A0A9N9BNA4"/>
<accession>A0A9N9BNA4</accession>
<proteinExistence type="predicted"/>
<comment type="caution">
    <text evidence="2">The sequence shown here is derived from an EMBL/GenBank/DDBJ whole genome shotgun (WGS) entry which is preliminary data.</text>
</comment>
<gene>
    <name evidence="2" type="ORF">AMORRO_LOCUS6435</name>
</gene>
<organism evidence="2 3">
    <name type="scientific">Acaulospora morrowiae</name>
    <dbReference type="NCBI Taxonomy" id="94023"/>
    <lineage>
        <taxon>Eukaryota</taxon>
        <taxon>Fungi</taxon>
        <taxon>Fungi incertae sedis</taxon>
        <taxon>Mucoromycota</taxon>
        <taxon>Glomeromycotina</taxon>
        <taxon>Glomeromycetes</taxon>
        <taxon>Diversisporales</taxon>
        <taxon>Acaulosporaceae</taxon>
        <taxon>Acaulospora</taxon>
    </lineage>
</organism>
<evidence type="ECO:0000313" key="3">
    <source>
        <dbReference type="Proteomes" id="UP000789342"/>
    </source>
</evidence>
<name>A0A9N9BNA4_9GLOM</name>
<evidence type="ECO:0000313" key="2">
    <source>
        <dbReference type="EMBL" id="CAG8570314.1"/>
    </source>
</evidence>
<evidence type="ECO:0000256" key="1">
    <source>
        <dbReference type="SAM" id="MobiDB-lite"/>
    </source>
</evidence>
<dbReference type="EMBL" id="CAJVPV010004290">
    <property type="protein sequence ID" value="CAG8570314.1"/>
    <property type="molecule type" value="Genomic_DNA"/>
</dbReference>
<reference evidence="2" key="1">
    <citation type="submission" date="2021-06" db="EMBL/GenBank/DDBJ databases">
        <authorList>
            <person name="Kallberg Y."/>
            <person name="Tangrot J."/>
            <person name="Rosling A."/>
        </authorList>
    </citation>
    <scope>NUCLEOTIDE SEQUENCE</scope>
    <source>
        <strain evidence="2">CL551</strain>
    </source>
</reference>
<keyword evidence="3" id="KW-1185">Reference proteome</keyword>